<dbReference type="PROSITE" id="PS50048">
    <property type="entry name" value="ZN2_CY6_FUNGAL_2"/>
    <property type="match status" value="1"/>
</dbReference>
<evidence type="ECO:0000256" key="4">
    <source>
        <dbReference type="ARBA" id="ARBA00023163"/>
    </source>
</evidence>
<evidence type="ECO:0000259" key="6">
    <source>
        <dbReference type="PROSITE" id="PS50048"/>
    </source>
</evidence>
<keyword evidence="4" id="KW-0804">Transcription</keyword>
<proteinExistence type="predicted"/>
<protein>
    <recommendedName>
        <fullName evidence="6">Zn(2)-C6 fungal-type domain-containing protein</fullName>
    </recommendedName>
</protein>
<comment type="caution">
    <text evidence="7">The sequence shown here is derived from an EMBL/GenBank/DDBJ whole genome shotgun (WGS) entry which is preliminary data.</text>
</comment>
<dbReference type="EMBL" id="ONZQ02000002">
    <property type="protein sequence ID" value="SPN99158.1"/>
    <property type="molecule type" value="Genomic_DNA"/>
</dbReference>
<keyword evidence="2" id="KW-0862">Zinc</keyword>
<accession>A0AAE8MSK0</accession>
<keyword evidence="3" id="KW-0805">Transcription regulation</keyword>
<evidence type="ECO:0000256" key="2">
    <source>
        <dbReference type="ARBA" id="ARBA00022833"/>
    </source>
</evidence>
<dbReference type="InterPro" id="IPR036864">
    <property type="entry name" value="Zn2-C6_fun-type_DNA-bd_sf"/>
</dbReference>
<evidence type="ECO:0000256" key="3">
    <source>
        <dbReference type="ARBA" id="ARBA00023015"/>
    </source>
</evidence>
<dbReference type="GO" id="GO:0000981">
    <property type="term" value="F:DNA-binding transcription factor activity, RNA polymerase II-specific"/>
    <property type="evidence" value="ECO:0007669"/>
    <property type="project" value="InterPro"/>
</dbReference>
<name>A0AAE8MSK0_9PEZI</name>
<gene>
    <name evidence="7" type="ORF">DNG_02193</name>
</gene>
<dbReference type="Pfam" id="PF00172">
    <property type="entry name" value="Zn_clus"/>
    <property type="match status" value="1"/>
</dbReference>
<dbReference type="InterPro" id="IPR007219">
    <property type="entry name" value="XnlR_reg_dom"/>
</dbReference>
<dbReference type="GO" id="GO:0006351">
    <property type="term" value="P:DNA-templated transcription"/>
    <property type="evidence" value="ECO:0007669"/>
    <property type="project" value="InterPro"/>
</dbReference>
<dbReference type="GO" id="GO:0008270">
    <property type="term" value="F:zinc ion binding"/>
    <property type="evidence" value="ECO:0007669"/>
    <property type="project" value="InterPro"/>
</dbReference>
<evidence type="ECO:0000256" key="5">
    <source>
        <dbReference type="ARBA" id="ARBA00023242"/>
    </source>
</evidence>
<evidence type="ECO:0000313" key="7">
    <source>
        <dbReference type="EMBL" id="SPN99158.1"/>
    </source>
</evidence>
<dbReference type="PROSITE" id="PS00463">
    <property type="entry name" value="ZN2_CY6_FUNGAL_1"/>
    <property type="match status" value="1"/>
</dbReference>
<reference evidence="7" key="1">
    <citation type="submission" date="2018-03" db="EMBL/GenBank/DDBJ databases">
        <authorList>
            <person name="Guldener U."/>
        </authorList>
    </citation>
    <scope>NUCLEOTIDE SEQUENCE</scope>
</reference>
<keyword evidence="5" id="KW-0539">Nucleus</keyword>
<dbReference type="InterPro" id="IPR001138">
    <property type="entry name" value="Zn2Cys6_DnaBD"/>
</dbReference>
<dbReference type="CDD" id="cd00067">
    <property type="entry name" value="GAL4"/>
    <property type="match status" value="1"/>
</dbReference>
<keyword evidence="8" id="KW-1185">Reference proteome</keyword>
<feature type="domain" description="Zn(2)-C6 fungal-type" evidence="6">
    <location>
        <begin position="38"/>
        <end position="68"/>
    </location>
</feature>
<dbReference type="Pfam" id="PF04082">
    <property type="entry name" value="Fungal_trans"/>
    <property type="match status" value="1"/>
</dbReference>
<dbReference type="PANTHER" id="PTHR47660">
    <property type="entry name" value="TRANSCRIPTION FACTOR WITH C2H2 AND ZN(2)-CYS(6) DNA BINDING DOMAIN (EUROFUNG)-RELATED-RELATED"/>
    <property type="match status" value="1"/>
</dbReference>
<evidence type="ECO:0000313" key="8">
    <source>
        <dbReference type="Proteomes" id="UP001187682"/>
    </source>
</evidence>
<dbReference type="AlphaFoldDB" id="A0AAE8MSK0"/>
<dbReference type="Proteomes" id="UP001187682">
    <property type="component" value="Unassembled WGS sequence"/>
</dbReference>
<dbReference type="GO" id="GO:0003677">
    <property type="term" value="F:DNA binding"/>
    <property type="evidence" value="ECO:0007669"/>
    <property type="project" value="InterPro"/>
</dbReference>
<dbReference type="SUPFAM" id="SSF57701">
    <property type="entry name" value="Zn2/Cys6 DNA-binding domain"/>
    <property type="match status" value="1"/>
</dbReference>
<dbReference type="PANTHER" id="PTHR47660:SF3">
    <property type="entry name" value="FINGER DOMAIN PROTEIN, PUTATIVE (AFU_ORTHOLOGUE AFUA_4G03310)-RELATED"/>
    <property type="match status" value="1"/>
</dbReference>
<keyword evidence="1" id="KW-0479">Metal-binding</keyword>
<evidence type="ECO:0000256" key="1">
    <source>
        <dbReference type="ARBA" id="ARBA00022723"/>
    </source>
</evidence>
<dbReference type="SMART" id="SM00066">
    <property type="entry name" value="GAL4"/>
    <property type="match status" value="1"/>
</dbReference>
<sequence length="451" mass="49033">MEQEQLACPSCSKHFSSVATRARHQLRCRARPRTRKKACEQCSRSKVRCDNGAPGCSRCGILHLPCTYPPAAAGTGTTPAALPTPSSTTTISTPDIRFSALTDTDLAVPLRGWTPGEMSSWQEATYDFNLLDLYSLAPDAIFPLNCSSAAGPPDTPFRPKRSTPQSYAALSEILADGWTTAEQGLGRLDAACKRFADGLFEGSRPPFVHARDWDPARRASCLLMAGTLAPLYASGTPGSEGILLRAIDAQVLQINVQSTKHTLADDIAGMQAVLLCSAMRAYRGSSPIAQEPMSRMAARYCQHVLSKNLAAFQTATWPMDWESWIAYESLCRCFFALHIFDYVSNARYGLPADLCVHFAQGPLPCPEEIWEARTAAEWEGLYRAWEGRGAPGGGAEDRVLRGGDIVRWVRGIETGKEGALAEWFRSRGGFSDELFLCSRAQGIVEGVGGLL</sequence>
<organism evidence="7 8">
    <name type="scientific">Cephalotrichum gorgonifer</name>
    <dbReference type="NCBI Taxonomy" id="2041049"/>
    <lineage>
        <taxon>Eukaryota</taxon>
        <taxon>Fungi</taxon>
        <taxon>Dikarya</taxon>
        <taxon>Ascomycota</taxon>
        <taxon>Pezizomycotina</taxon>
        <taxon>Sordariomycetes</taxon>
        <taxon>Hypocreomycetidae</taxon>
        <taxon>Microascales</taxon>
        <taxon>Microascaceae</taxon>
        <taxon>Cephalotrichum</taxon>
    </lineage>
</organism>
<dbReference type="Gene3D" id="4.10.240.10">
    <property type="entry name" value="Zn(2)-C6 fungal-type DNA-binding domain"/>
    <property type="match status" value="1"/>
</dbReference>